<dbReference type="AlphaFoldDB" id="A0AA89AXL4"/>
<dbReference type="InterPro" id="IPR009424">
    <property type="entry name" value="AGP16/20/22/41"/>
</dbReference>
<feature type="transmembrane region" description="Helical" evidence="1">
    <location>
        <begin position="132"/>
        <end position="148"/>
    </location>
</feature>
<evidence type="ECO:0000256" key="1">
    <source>
        <dbReference type="SAM" id="Phobius"/>
    </source>
</evidence>
<dbReference type="Pfam" id="PF06376">
    <property type="entry name" value="AGP"/>
    <property type="match status" value="1"/>
</dbReference>
<dbReference type="PANTHER" id="PTHR33374">
    <property type="entry name" value="ARABINOGALACTAN PROTEIN 20"/>
    <property type="match status" value="1"/>
</dbReference>
<keyword evidence="1" id="KW-0812">Transmembrane</keyword>
<evidence type="ECO:0000313" key="2">
    <source>
        <dbReference type="EMBL" id="KAK3018452.1"/>
    </source>
</evidence>
<organism evidence="2 3">
    <name type="scientific">Escallonia herrerae</name>
    <dbReference type="NCBI Taxonomy" id="1293975"/>
    <lineage>
        <taxon>Eukaryota</taxon>
        <taxon>Viridiplantae</taxon>
        <taxon>Streptophyta</taxon>
        <taxon>Embryophyta</taxon>
        <taxon>Tracheophyta</taxon>
        <taxon>Spermatophyta</taxon>
        <taxon>Magnoliopsida</taxon>
        <taxon>eudicotyledons</taxon>
        <taxon>Gunneridae</taxon>
        <taxon>Pentapetalae</taxon>
        <taxon>asterids</taxon>
        <taxon>campanulids</taxon>
        <taxon>Escalloniales</taxon>
        <taxon>Escalloniaceae</taxon>
        <taxon>Escallonia</taxon>
    </lineage>
</organism>
<protein>
    <recommendedName>
        <fullName evidence="4">Arabinogalactan peptide, AGP</fullName>
    </recommendedName>
</protein>
<dbReference type="EMBL" id="JAVXUP010000936">
    <property type="protein sequence ID" value="KAK3018452.1"/>
    <property type="molecule type" value="Genomic_DNA"/>
</dbReference>
<sequence length="149" mass="16396">MIGMHVLAKLEGIRARSTRHAQFNTAWFLDNVQPFLPLHVPNINGPKLLETSKQRLCSSSVGKIFSWVSAEREGEKRVCSVFEENLAMEVLRLYFVMAVFALLSAMVFPSVNAQVPAPAPAPSNDGAAIDQGIAYVLMLLALALTYIIH</sequence>
<accession>A0AA89AXL4</accession>
<feature type="transmembrane region" description="Helical" evidence="1">
    <location>
        <begin position="93"/>
        <end position="112"/>
    </location>
</feature>
<proteinExistence type="predicted"/>
<keyword evidence="1" id="KW-1133">Transmembrane helix</keyword>
<comment type="caution">
    <text evidence="2">The sequence shown here is derived from an EMBL/GenBank/DDBJ whole genome shotgun (WGS) entry which is preliminary data.</text>
</comment>
<evidence type="ECO:0000313" key="3">
    <source>
        <dbReference type="Proteomes" id="UP001188597"/>
    </source>
</evidence>
<dbReference type="Proteomes" id="UP001188597">
    <property type="component" value="Unassembled WGS sequence"/>
</dbReference>
<gene>
    <name evidence="2" type="ORF">RJ639_004269</name>
</gene>
<keyword evidence="1" id="KW-0472">Membrane</keyword>
<keyword evidence="3" id="KW-1185">Reference proteome</keyword>
<name>A0AA89AXL4_9ASTE</name>
<evidence type="ECO:0008006" key="4">
    <source>
        <dbReference type="Google" id="ProtNLM"/>
    </source>
</evidence>
<reference evidence="2" key="1">
    <citation type="submission" date="2022-12" db="EMBL/GenBank/DDBJ databases">
        <title>Draft genome assemblies for two species of Escallonia (Escalloniales).</title>
        <authorList>
            <person name="Chanderbali A."/>
            <person name="Dervinis C."/>
            <person name="Anghel I."/>
            <person name="Soltis D."/>
            <person name="Soltis P."/>
            <person name="Zapata F."/>
        </authorList>
    </citation>
    <scope>NUCLEOTIDE SEQUENCE</scope>
    <source>
        <strain evidence="2">UCBG64.0493</strain>
        <tissue evidence="2">Leaf</tissue>
    </source>
</reference>